<name>A0A3M6TWQ8_POCDA</name>
<evidence type="ECO:0000313" key="2">
    <source>
        <dbReference type="Proteomes" id="UP000275408"/>
    </source>
</evidence>
<dbReference type="AlphaFoldDB" id="A0A3M6TWQ8"/>
<sequence>MTSLLLSSLTHSHSLPDTRMLQCSGILGAAEITVTQILEVHYNEQVTANKGNSSGIWKTIRRALPKNSSKCHQ</sequence>
<comment type="caution">
    <text evidence="1">The sequence shown here is derived from an EMBL/GenBank/DDBJ whole genome shotgun (WGS) entry which is preliminary data.</text>
</comment>
<evidence type="ECO:0000313" key="1">
    <source>
        <dbReference type="EMBL" id="RMX45855.1"/>
    </source>
</evidence>
<keyword evidence="2" id="KW-1185">Reference proteome</keyword>
<dbReference type="Proteomes" id="UP000275408">
    <property type="component" value="Unassembled WGS sequence"/>
</dbReference>
<accession>A0A3M6TWQ8</accession>
<gene>
    <name evidence="1" type="ORF">pdam_00024365</name>
</gene>
<protein>
    <submittedName>
        <fullName evidence="1">Uncharacterized protein</fullName>
    </submittedName>
</protein>
<dbReference type="EMBL" id="RCHS01002760">
    <property type="protein sequence ID" value="RMX45855.1"/>
    <property type="molecule type" value="Genomic_DNA"/>
</dbReference>
<proteinExistence type="predicted"/>
<reference evidence="1 2" key="1">
    <citation type="journal article" date="2018" name="Sci. Rep.">
        <title>Comparative analysis of the Pocillopora damicornis genome highlights role of immune system in coral evolution.</title>
        <authorList>
            <person name="Cunning R."/>
            <person name="Bay R.A."/>
            <person name="Gillette P."/>
            <person name="Baker A.C."/>
            <person name="Traylor-Knowles N."/>
        </authorList>
    </citation>
    <scope>NUCLEOTIDE SEQUENCE [LARGE SCALE GENOMIC DNA]</scope>
    <source>
        <strain evidence="1">RSMAS</strain>
        <tissue evidence="1">Whole animal</tissue>
    </source>
</reference>
<organism evidence="1 2">
    <name type="scientific">Pocillopora damicornis</name>
    <name type="common">Cauliflower coral</name>
    <name type="synonym">Millepora damicornis</name>
    <dbReference type="NCBI Taxonomy" id="46731"/>
    <lineage>
        <taxon>Eukaryota</taxon>
        <taxon>Metazoa</taxon>
        <taxon>Cnidaria</taxon>
        <taxon>Anthozoa</taxon>
        <taxon>Hexacorallia</taxon>
        <taxon>Scleractinia</taxon>
        <taxon>Astrocoeniina</taxon>
        <taxon>Pocilloporidae</taxon>
        <taxon>Pocillopora</taxon>
    </lineage>
</organism>